<gene>
    <name evidence="1" type="ORF">DDE18_05315</name>
</gene>
<accession>A0A2T8FDF1</accession>
<dbReference type="AlphaFoldDB" id="A0A2T8FDF1"/>
<dbReference type="OrthoDB" id="1825624at2"/>
<sequence length="426" mass="48612">MASQVAWLAFDADQQRRTELMMLALADQGTIDELGMGLIRDLVARVLHPNLTVQHTRAKYLVFIPRIYRSLSERTTDRMMQQGRKAEGKLIQDLVEYYRGSEGLDDRGIIGRRRGEDTKQLASASYWPLLRALGIQTEGSVTEFCRRRAEAIAASHAKSLLHSDEEPEQVEYQPSLELPADEGGEVSFDLSLDEAEWVRQRFVGAETRAEHERSLLSWLLDPARDYWVEDLDRPWNHPEVDHFPAETAIAMWVGYDVDRLVHGARILYNWLCARGRPLGDRRDELMDKYARAMVAWQESMADEGVPGPDRLAEIDAWTRKRLDEVGGSRRAQLRWQLSAQFLRSWSVLADSEDDLLASPAAARLVVEREAKLKPGRARLQDPALLTDWDGDSGYFRLDFNWGVARRMLADVHRGLGTRVVSMEDLG</sequence>
<proteinExistence type="predicted"/>
<reference evidence="1 2" key="1">
    <citation type="submission" date="2018-04" db="EMBL/GenBank/DDBJ databases">
        <title>Genome of Nocardioides gansuensis WSJ-1.</title>
        <authorList>
            <person name="Wu S."/>
            <person name="Wang G."/>
        </authorList>
    </citation>
    <scope>NUCLEOTIDE SEQUENCE [LARGE SCALE GENOMIC DNA]</scope>
    <source>
        <strain evidence="1 2">WSJ-1</strain>
    </source>
</reference>
<comment type="caution">
    <text evidence="1">The sequence shown here is derived from an EMBL/GenBank/DDBJ whole genome shotgun (WGS) entry which is preliminary data.</text>
</comment>
<dbReference type="EMBL" id="QDGZ01000002">
    <property type="protein sequence ID" value="PVG83737.1"/>
    <property type="molecule type" value="Genomic_DNA"/>
</dbReference>
<protein>
    <submittedName>
        <fullName evidence="1">Uncharacterized protein</fullName>
    </submittedName>
</protein>
<evidence type="ECO:0000313" key="1">
    <source>
        <dbReference type="EMBL" id="PVG83737.1"/>
    </source>
</evidence>
<organism evidence="1 2">
    <name type="scientific">Nocardioides gansuensis</name>
    <dbReference type="NCBI Taxonomy" id="2138300"/>
    <lineage>
        <taxon>Bacteria</taxon>
        <taxon>Bacillati</taxon>
        <taxon>Actinomycetota</taxon>
        <taxon>Actinomycetes</taxon>
        <taxon>Propionibacteriales</taxon>
        <taxon>Nocardioidaceae</taxon>
        <taxon>Nocardioides</taxon>
    </lineage>
</organism>
<keyword evidence="2" id="KW-1185">Reference proteome</keyword>
<dbReference type="InterPro" id="IPR045941">
    <property type="entry name" value="DUF6361"/>
</dbReference>
<name>A0A2T8FDF1_9ACTN</name>
<dbReference type="Pfam" id="PF19888">
    <property type="entry name" value="DUF6361"/>
    <property type="match status" value="1"/>
</dbReference>
<dbReference type="RefSeq" id="WP_116571210.1">
    <property type="nucleotide sequence ID" value="NZ_QDGZ01000002.1"/>
</dbReference>
<evidence type="ECO:0000313" key="2">
    <source>
        <dbReference type="Proteomes" id="UP000246018"/>
    </source>
</evidence>
<dbReference type="Proteomes" id="UP000246018">
    <property type="component" value="Unassembled WGS sequence"/>
</dbReference>